<dbReference type="PANTHER" id="PTHR42801">
    <property type="entry name" value="THIOREDOXIN-DEPENDENT PEROXIDE REDUCTASE"/>
    <property type="match status" value="1"/>
</dbReference>
<evidence type="ECO:0000256" key="1">
    <source>
        <dbReference type="ARBA" id="ARBA00003330"/>
    </source>
</evidence>
<dbReference type="Pfam" id="PF00578">
    <property type="entry name" value="AhpC-TSA"/>
    <property type="match status" value="1"/>
</dbReference>
<evidence type="ECO:0000256" key="9">
    <source>
        <dbReference type="ARBA" id="ARBA00032824"/>
    </source>
</evidence>
<dbReference type="FunFam" id="3.40.30.10:FF:000007">
    <property type="entry name" value="Thioredoxin-dependent thiol peroxidase"/>
    <property type="match status" value="1"/>
</dbReference>
<comment type="similarity">
    <text evidence="10">Belongs to the peroxiredoxin family. BCP/PrxQ subfamily.</text>
</comment>
<dbReference type="EMBL" id="FMYF01000006">
    <property type="protein sequence ID" value="SDB88849.1"/>
    <property type="molecule type" value="Genomic_DNA"/>
</dbReference>
<evidence type="ECO:0000256" key="2">
    <source>
        <dbReference type="ARBA" id="ARBA00011245"/>
    </source>
</evidence>
<dbReference type="InterPro" id="IPR050924">
    <property type="entry name" value="Peroxiredoxin_BCP/PrxQ"/>
</dbReference>
<keyword evidence="6" id="KW-0560">Oxidoreductase</keyword>
<evidence type="ECO:0000313" key="15">
    <source>
        <dbReference type="Proteomes" id="UP000199086"/>
    </source>
</evidence>
<keyword evidence="15" id="KW-1185">Reference proteome</keyword>
<proteinExistence type="inferred from homology"/>
<dbReference type="GO" id="GO:0034599">
    <property type="term" value="P:cellular response to oxidative stress"/>
    <property type="evidence" value="ECO:0007669"/>
    <property type="project" value="TreeGrafter"/>
</dbReference>
<evidence type="ECO:0000256" key="5">
    <source>
        <dbReference type="ARBA" id="ARBA00022862"/>
    </source>
</evidence>
<dbReference type="CDD" id="cd03017">
    <property type="entry name" value="PRX_BCP"/>
    <property type="match status" value="1"/>
</dbReference>
<keyword evidence="4" id="KW-0575">Peroxidase</keyword>
<dbReference type="GO" id="GO:0008379">
    <property type="term" value="F:thioredoxin peroxidase activity"/>
    <property type="evidence" value="ECO:0007669"/>
    <property type="project" value="TreeGrafter"/>
</dbReference>
<dbReference type="AlphaFoldDB" id="A0A1G6H3J2"/>
<sequence length="161" mass="17551">MENRLEKGAVAPAFTLTDADGNAVSLADFAGRRVVVYFYPAAMTPGCTKEACDFTTFRTDLEDTGIAAVLGISPDKPEKLAKFRDKESLTVTLLSDPDRTTLEAYGAYGEKTMYGKKTVGVIRSTFLVDVDDKGVGTITDPRYNVKATGHVERLLKDWQTA</sequence>
<gene>
    <name evidence="14" type="ORF">GA0111570_106136</name>
</gene>
<organism evidence="14 15">
    <name type="scientific">Raineyella antarctica</name>
    <dbReference type="NCBI Taxonomy" id="1577474"/>
    <lineage>
        <taxon>Bacteria</taxon>
        <taxon>Bacillati</taxon>
        <taxon>Actinomycetota</taxon>
        <taxon>Actinomycetes</taxon>
        <taxon>Propionibacteriales</taxon>
        <taxon>Propionibacteriaceae</taxon>
        <taxon>Raineyella</taxon>
    </lineage>
</organism>
<dbReference type="PROSITE" id="PS51352">
    <property type="entry name" value="THIOREDOXIN_2"/>
    <property type="match status" value="1"/>
</dbReference>
<comment type="catalytic activity">
    <reaction evidence="12">
        <text>a hydroperoxide + [thioredoxin]-dithiol = an alcohol + [thioredoxin]-disulfide + H2O</text>
        <dbReference type="Rhea" id="RHEA:62620"/>
        <dbReference type="Rhea" id="RHEA-COMP:10698"/>
        <dbReference type="Rhea" id="RHEA-COMP:10700"/>
        <dbReference type="ChEBI" id="CHEBI:15377"/>
        <dbReference type="ChEBI" id="CHEBI:29950"/>
        <dbReference type="ChEBI" id="CHEBI:30879"/>
        <dbReference type="ChEBI" id="CHEBI:35924"/>
        <dbReference type="ChEBI" id="CHEBI:50058"/>
        <dbReference type="EC" id="1.11.1.24"/>
    </reaction>
</comment>
<evidence type="ECO:0000256" key="7">
    <source>
        <dbReference type="ARBA" id="ARBA00023157"/>
    </source>
</evidence>
<feature type="domain" description="Thioredoxin" evidence="13">
    <location>
        <begin position="5"/>
        <end position="161"/>
    </location>
</feature>
<keyword evidence="8" id="KW-0676">Redox-active center</keyword>
<dbReference type="InterPro" id="IPR000866">
    <property type="entry name" value="AhpC/TSA"/>
</dbReference>
<evidence type="ECO:0000256" key="6">
    <source>
        <dbReference type="ARBA" id="ARBA00023002"/>
    </source>
</evidence>
<evidence type="ECO:0000256" key="4">
    <source>
        <dbReference type="ARBA" id="ARBA00022559"/>
    </source>
</evidence>
<dbReference type="GO" id="GO:0045454">
    <property type="term" value="P:cell redox homeostasis"/>
    <property type="evidence" value="ECO:0007669"/>
    <property type="project" value="TreeGrafter"/>
</dbReference>
<keyword evidence="7" id="KW-1015">Disulfide bond</keyword>
<accession>A0A1G6H3J2</accession>
<dbReference type="RefSeq" id="WP_092610601.1">
    <property type="nucleotide sequence ID" value="NZ_FMYF01000006.1"/>
</dbReference>
<evidence type="ECO:0000256" key="8">
    <source>
        <dbReference type="ARBA" id="ARBA00023284"/>
    </source>
</evidence>
<keyword evidence="5" id="KW-0049">Antioxidant</keyword>
<evidence type="ECO:0000256" key="12">
    <source>
        <dbReference type="ARBA" id="ARBA00049091"/>
    </source>
</evidence>
<evidence type="ECO:0000313" key="14">
    <source>
        <dbReference type="EMBL" id="SDB88849.1"/>
    </source>
</evidence>
<evidence type="ECO:0000256" key="3">
    <source>
        <dbReference type="ARBA" id="ARBA00013017"/>
    </source>
</evidence>
<evidence type="ECO:0000256" key="11">
    <source>
        <dbReference type="ARBA" id="ARBA00041373"/>
    </source>
</evidence>
<evidence type="ECO:0000256" key="10">
    <source>
        <dbReference type="ARBA" id="ARBA00038489"/>
    </source>
</evidence>
<dbReference type="PANTHER" id="PTHR42801:SF4">
    <property type="entry name" value="AHPC_TSA FAMILY PROTEIN"/>
    <property type="match status" value="1"/>
</dbReference>
<dbReference type="STRING" id="1577474.GA0111570_106136"/>
<dbReference type="EC" id="1.11.1.24" evidence="3"/>
<reference evidence="14 15" key="1">
    <citation type="submission" date="2016-06" db="EMBL/GenBank/DDBJ databases">
        <authorList>
            <person name="Olsen C.W."/>
            <person name="Carey S."/>
            <person name="Hinshaw L."/>
            <person name="Karasin A.I."/>
        </authorList>
    </citation>
    <scope>NUCLEOTIDE SEQUENCE [LARGE SCALE GENOMIC DNA]</scope>
    <source>
        <strain evidence="14 15">LZ-22</strain>
    </source>
</reference>
<dbReference type="InterPro" id="IPR013766">
    <property type="entry name" value="Thioredoxin_domain"/>
</dbReference>
<name>A0A1G6H3J2_9ACTN</name>
<comment type="function">
    <text evidence="1">Thiol-specific peroxidase that catalyzes the reduction of hydrogen peroxide and organic hydroperoxides to water and alcohols, respectively. Plays a role in cell protection against oxidative stress by detoxifying peroxides and as sensor of hydrogen peroxide-mediated signaling events.</text>
</comment>
<comment type="subunit">
    <text evidence="2">Monomer.</text>
</comment>
<dbReference type="SUPFAM" id="SSF52833">
    <property type="entry name" value="Thioredoxin-like"/>
    <property type="match status" value="1"/>
</dbReference>
<dbReference type="GO" id="GO:0005737">
    <property type="term" value="C:cytoplasm"/>
    <property type="evidence" value="ECO:0007669"/>
    <property type="project" value="TreeGrafter"/>
</dbReference>
<dbReference type="OrthoDB" id="9812811at2"/>
<dbReference type="NCBIfam" id="NF006960">
    <property type="entry name" value="PRK09437.1"/>
    <property type="match status" value="1"/>
</dbReference>
<protein>
    <recommendedName>
        <fullName evidence="3">thioredoxin-dependent peroxiredoxin</fullName>
        <ecNumber evidence="3">1.11.1.24</ecNumber>
    </recommendedName>
    <alternativeName>
        <fullName evidence="11">Bacterioferritin comigratory protein</fullName>
    </alternativeName>
    <alternativeName>
        <fullName evidence="9">Thioredoxin peroxidase</fullName>
    </alternativeName>
</protein>
<dbReference type="Gene3D" id="3.40.30.10">
    <property type="entry name" value="Glutaredoxin"/>
    <property type="match status" value="1"/>
</dbReference>
<dbReference type="Proteomes" id="UP000199086">
    <property type="component" value="Unassembled WGS sequence"/>
</dbReference>
<evidence type="ECO:0000259" key="13">
    <source>
        <dbReference type="PROSITE" id="PS51352"/>
    </source>
</evidence>
<dbReference type="InterPro" id="IPR036249">
    <property type="entry name" value="Thioredoxin-like_sf"/>
</dbReference>